<sequence length="187" mass="20521">MGLLKVLVFLITNGYEEPPPELSCTELPQMWRRPRGQKIPASSVDDIDWRAARPEGVSNPLQSRLYEARKRPRSLEDVQEAAKQFAIEMAAHTKSSLLGHSDWGKSTAPTKADSLFGDTCVGSLLWSQKPLVPHDFTTYLCPEIQQGSATQLTPVQLALFSKTVPTVVSCVGLPPTQQAVIEASTCM</sequence>
<name>A0ACB7S6V6_HYAAI</name>
<accession>A0ACB7S6V6</accession>
<dbReference type="EMBL" id="CM023485">
    <property type="protein sequence ID" value="KAH6929479.1"/>
    <property type="molecule type" value="Genomic_DNA"/>
</dbReference>
<comment type="caution">
    <text evidence="1">The sequence shown here is derived from an EMBL/GenBank/DDBJ whole genome shotgun (WGS) entry which is preliminary data.</text>
</comment>
<reference evidence="1" key="1">
    <citation type="submission" date="2020-05" db="EMBL/GenBank/DDBJ databases">
        <title>Large-scale comparative analyses of tick genomes elucidate their genetic diversity and vector capacities.</title>
        <authorList>
            <person name="Jia N."/>
            <person name="Wang J."/>
            <person name="Shi W."/>
            <person name="Du L."/>
            <person name="Sun Y."/>
            <person name="Zhan W."/>
            <person name="Jiang J."/>
            <person name="Wang Q."/>
            <person name="Zhang B."/>
            <person name="Ji P."/>
            <person name="Sakyi L.B."/>
            <person name="Cui X."/>
            <person name="Yuan T."/>
            <person name="Jiang B."/>
            <person name="Yang W."/>
            <person name="Lam T.T.-Y."/>
            <person name="Chang Q."/>
            <person name="Ding S."/>
            <person name="Wang X."/>
            <person name="Zhu J."/>
            <person name="Ruan X."/>
            <person name="Zhao L."/>
            <person name="Wei J."/>
            <person name="Que T."/>
            <person name="Du C."/>
            <person name="Cheng J."/>
            <person name="Dai P."/>
            <person name="Han X."/>
            <person name="Huang E."/>
            <person name="Gao Y."/>
            <person name="Liu J."/>
            <person name="Shao H."/>
            <person name="Ye R."/>
            <person name="Li L."/>
            <person name="Wei W."/>
            <person name="Wang X."/>
            <person name="Wang C."/>
            <person name="Yang T."/>
            <person name="Huo Q."/>
            <person name="Li W."/>
            <person name="Guo W."/>
            <person name="Chen H."/>
            <person name="Zhou L."/>
            <person name="Ni X."/>
            <person name="Tian J."/>
            <person name="Zhou Y."/>
            <person name="Sheng Y."/>
            <person name="Liu T."/>
            <person name="Pan Y."/>
            <person name="Xia L."/>
            <person name="Li J."/>
            <person name="Zhao F."/>
            <person name="Cao W."/>
        </authorList>
    </citation>
    <scope>NUCLEOTIDE SEQUENCE</scope>
    <source>
        <strain evidence="1">Hyas-2018</strain>
    </source>
</reference>
<evidence type="ECO:0000313" key="2">
    <source>
        <dbReference type="Proteomes" id="UP000821845"/>
    </source>
</evidence>
<protein>
    <submittedName>
        <fullName evidence="1">Uncharacterized protein</fullName>
    </submittedName>
</protein>
<keyword evidence="2" id="KW-1185">Reference proteome</keyword>
<dbReference type="Proteomes" id="UP000821845">
    <property type="component" value="Chromosome 5"/>
</dbReference>
<gene>
    <name evidence="1" type="ORF">HPB50_000347</name>
</gene>
<organism evidence="1 2">
    <name type="scientific">Hyalomma asiaticum</name>
    <name type="common">Tick</name>
    <dbReference type="NCBI Taxonomy" id="266040"/>
    <lineage>
        <taxon>Eukaryota</taxon>
        <taxon>Metazoa</taxon>
        <taxon>Ecdysozoa</taxon>
        <taxon>Arthropoda</taxon>
        <taxon>Chelicerata</taxon>
        <taxon>Arachnida</taxon>
        <taxon>Acari</taxon>
        <taxon>Parasitiformes</taxon>
        <taxon>Ixodida</taxon>
        <taxon>Ixodoidea</taxon>
        <taxon>Ixodidae</taxon>
        <taxon>Hyalomminae</taxon>
        <taxon>Hyalomma</taxon>
    </lineage>
</organism>
<proteinExistence type="predicted"/>
<evidence type="ECO:0000313" key="1">
    <source>
        <dbReference type="EMBL" id="KAH6929479.1"/>
    </source>
</evidence>